<evidence type="ECO:0000313" key="5">
    <source>
        <dbReference type="Proteomes" id="UP000244956"/>
    </source>
</evidence>
<dbReference type="PROSITE" id="PS50110">
    <property type="entry name" value="RESPONSE_REGULATORY"/>
    <property type="match status" value="1"/>
</dbReference>
<dbReference type="RefSeq" id="WP_109262572.1">
    <property type="nucleotide sequence ID" value="NZ_QEWP01000001.1"/>
</dbReference>
<dbReference type="Proteomes" id="UP000244956">
    <property type="component" value="Unassembled WGS sequence"/>
</dbReference>
<dbReference type="Pfam" id="PF00072">
    <property type="entry name" value="Response_reg"/>
    <property type="match status" value="1"/>
</dbReference>
<comment type="caution">
    <text evidence="4">The sequence shown here is derived from an EMBL/GenBank/DDBJ whole genome shotgun (WGS) entry which is preliminary data.</text>
</comment>
<dbReference type="OrthoDB" id="940781at2"/>
<dbReference type="PROSITE" id="PS50930">
    <property type="entry name" value="HTH_LYTTR"/>
    <property type="match status" value="1"/>
</dbReference>
<dbReference type="InterPro" id="IPR007492">
    <property type="entry name" value="LytTR_DNA-bd_dom"/>
</dbReference>
<dbReference type="SMART" id="SM00448">
    <property type="entry name" value="REC"/>
    <property type="match status" value="1"/>
</dbReference>
<dbReference type="Pfam" id="PF04397">
    <property type="entry name" value="LytTR"/>
    <property type="match status" value="1"/>
</dbReference>
<protein>
    <submittedName>
        <fullName evidence="4">DNA-binding response regulator</fullName>
    </submittedName>
</protein>
<sequence>MSDKIKILIVEDEIMIAEDIAMRLEDMGYEVADKIDNVDEAVEWLEQNQTDILLVDISLQGDKTGLDLAAIINERFHLPFVFLSSLANNTTVEKARQVQPAAYLLKPFNDRQVKVSVDMALHNFYGKKKPQEPETVSEPESLPQNVVLRMPQCLFLKKHTSYHKVPFTEILWLEAESNYTLIHTKGETYTYSLVLKSFEEKLPSETFVRVHRSFIVNISNITGIDGNTLLFGKNHVPVAKSVRDDLFKKLNII</sequence>
<dbReference type="GO" id="GO:0003677">
    <property type="term" value="F:DNA binding"/>
    <property type="evidence" value="ECO:0007669"/>
    <property type="project" value="UniProtKB-KW"/>
</dbReference>
<evidence type="ECO:0000313" key="4">
    <source>
        <dbReference type="EMBL" id="PWE01117.1"/>
    </source>
</evidence>
<dbReference type="GO" id="GO:0000156">
    <property type="term" value="F:phosphorelay response regulator activity"/>
    <property type="evidence" value="ECO:0007669"/>
    <property type="project" value="InterPro"/>
</dbReference>
<dbReference type="CDD" id="cd17534">
    <property type="entry name" value="REC_DC-like"/>
    <property type="match status" value="1"/>
</dbReference>
<keyword evidence="5" id="KW-1185">Reference proteome</keyword>
<proteinExistence type="predicted"/>
<reference evidence="4 5" key="1">
    <citation type="submission" date="2018-05" db="EMBL/GenBank/DDBJ databases">
        <title>Marinilabilia rubrum sp. nov., isolated from saltern sediment.</title>
        <authorList>
            <person name="Zhang R."/>
        </authorList>
    </citation>
    <scope>NUCLEOTIDE SEQUENCE [LARGE SCALE GENOMIC DNA]</scope>
    <source>
        <strain evidence="4 5">WTE16</strain>
    </source>
</reference>
<organism evidence="4 5">
    <name type="scientific">Marinilabilia rubra</name>
    <dbReference type="NCBI Taxonomy" id="2162893"/>
    <lineage>
        <taxon>Bacteria</taxon>
        <taxon>Pseudomonadati</taxon>
        <taxon>Bacteroidota</taxon>
        <taxon>Bacteroidia</taxon>
        <taxon>Marinilabiliales</taxon>
        <taxon>Marinilabiliaceae</taxon>
        <taxon>Marinilabilia</taxon>
    </lineage>
</organism>
<feature type="domain" description="HTH LytTR-type" evidence="3">
    <location>
        <begin position="154"/>
        <end position="252"/>
    </location>
</feature>
<evidence type="ECO:0000256" key="1">
    <source>
        <dbReference type="PROSITE-ProRule" id="PRU00169"/>
    </source>
</evidence>
<dbReference type="PANTHER" id="PTHR37299:SF1">
    <property type="entry name" value="STAGE 0 SPORULATION PROTEIN A HOMOLOG"/>
    <property type="match status" value="1"/>
</dbReference>
<dbReference type="InterPro" id="IPR046947">
    <property type="entry name" value="LytR-like"/>
</dbReference>
<keyword evidence="1" id="KW-0597">Phosphoprotein</keyword>
<dbReference type="Gene3D" id="3.40.50.2300">
    <property type="match status" value="1"/>
</dbReference>
<dbReference type="Gene3D" id="2.40.50.1020">
    <property type="entry name" value="LytTr DNA-binding domain"/>
    <property type="match status" value="1"/>
</dbReference>
<gene>
    <name evidence="4" type="ORF">DDZ16_01110</name>
</gene>
<dbReference type="PANTHER" id="PTHR37299">
    <property type="entry name" value="TRANSCRIPTIONAL REGULATOR-RELATED"/>
    <property type="match status" value="1"/>
</dbReference>
<dbReference type="SUPFAM" id="SSF52172">
    <property type="entry name" value="CheY-like"/>
    <property type="match status" value="1"/>
</dbReference>
<dbReference type="InterPro" id="IPR011006">
    <property type="entry name" value="CheY-like_superfamily"/>
</dbReference>
<dbReference type="SMART" id="SM00850">
    <property type="entry name" value="LytTR"/>
    <property type="match status" value="1"/>
</dbReference>
<dbReference type="EMBL" id="QEWP01000001">
    <property type="protein sequence ID" value="PWE01117.1"/>
    <property type="molecule type" value="Genomic_DNA"/>
</dbReference>
<dbReference type="InterPro" id="IPR001789">
    <property type="entry name" value="Sig_transdc_resp-reg_receiver"/>
</dbReference>
<evidence type="ECO:0000259" key="2">
    <source>
        <dbReference type="PROSITE" id="PS50110"/>
    </source>
</evidence>
<evidence type="ECO:0000259" key="3">
    <source>
        <dbReference type="PROSITE" id="PS50930"/>
    </source>
</evidence>
<accession>A0A2U2BDL3</accession>
<feature type="domain" description="Response regulatory" evidence="2">
    <location>
        <begin position="6"/>
        <end position="121"/>
    </location>
</feature>
<keyword evidence="4" id="KW-0238">DNA-binding</keyword>
<name>A0A2U2BDL3_9BACT</name>
<dbReference type="AlphaFoldDB" id="A0A2U2BDL3"/>
<feature type="modified residue" description="4-aspartylphosphate" evidence="1">
    <location>
        <position position="56"/>
    </location>
</feature>